<dbReference type="EC" id="1.1.1.-" evidence="2"/>
<keyword evidence="2" id="KW-0560">Oxidoreductase</keyword>
<reference evidence="2 3" key="1">
    <citation type="submission" date="2019-02" db="EMBL/GenBank/DDBJ databases">
        <title>Deep-cultivation of Planctomycetes and their phenomic and genomic characterization uncovers novel biology.</title>
        <authorList>
            <person name="Wiegand S."/>
            <person name="Jogler M."/>
            <person name="Boedeker C."/>
            <person name="Pinto D."/>
            <person name="Vollmers J."/>
            <person name="Rivas-Marin E."/>
            <person name="Kohn T."/>
            <person name="Peeters S.H."/>
            <person name="Heuer A."/>
            <person name="Rast P."/>
            <person name="Oberbeckmann S."/>
            <person name="Bunk B."/>
            <person name="Jeske O."/>
            <person name="Meyerdierks A."/>
            <person name="Storesund J.E."/>
            <person name="Kallscheuer N."/>
            <person name="Luecker S."/>
            <person name="Lage O.M."/>
            <person name="Pohl T."/>
            <person name="Merkel B.J."/>
            <person name="Hornburger P."/>
            <person name="Mueller R.-W."/>
            <person name="Bruemmer F."/>
            <person name="Labrenz M."/>
            <person name="Spormann A.M."/>
            <person name="Op Den Camp H."/>
            <person name="Overmann J."/>
            <person name="Amann R."/>
            <person name="Jetten M.S.M."/>
            <person name="Mascher T."/>
            <person name="Medema M.H."/>
            <person name="Devos D.P."/>
            <person name="Kaster A.-K."/>
            <person name="Ovreas L."/>
            <person name="Rohde M."/>
            <person name="Galperin M.Y."/>
            <person name="Jogler C."/>
        </authorList>
    </citation>
    <scope>NUCLEOTIDE SEQUENCE [LARGE SCALE GENOMIC DNA]</scope>
    <source>
        <strain evidence="2 3">Q31b</strain>
    </source>
</reference>
<protein>
    <submittedName>
        <fullName evidence="2">General stress protein 69</fullName>
        <ecNumber evidence="2">1.1.1.-</ecNumber>
    </submittedName>
</protein>
<accession>A0A5C6E9W6</accession>
<organism evidence="2 3">
    <name type="scientific">Novipirellula aureliae</name>
    <dbReference type="NCBI Taxonomy" id="2527966"/>
    <lineage>
        <taxon>Bacteria</taxon>
        <taxon>Pseudomonadati</taxon>
        <taxon>Planctomycetota</taxon>
        <taxon>Planctomycetia</taxon>
        <taxon>Pirellulales</taxon>
        <taxon>Pirellulaceae</taxon>
        <taxon>Novipirellula</taxon>
    </lineage>
</organism>
<comment type="caution">
    <text evidence="2">The sequence shown here is derived from an EMBL/GenBank/DDBJ whole genome shotgun (WGS) entry which is preliminary data.</text>
</comment>
<dbReference type="EMBL" id="SJPY01000001">
    <property type="protein sequence ID" value="TWU45520.1"/>
    <property type="molecule type" value="Genomic_DNA"/>
</dbReference>
<evidence type="ECO:0000259" key="1">
    <source>
        <dbReference type="Pfam" id="PF00248"/>
    </source>
</evidence>
<name>A0A5C6E9W6_9BACT</name>
<sequence length="298" mass="32863">MALPTCPLTENGIEVTQLGYGSMGLRGPNTWGIRTVDDPTAERILNQVLDLGINFIDTAPDYGIAEERIGRFIGSRRNEFFLATKCGCTPVQHDDHLEINHVWKKEVVEKNLQTSLKRMRTDRIDLLQFHGGDADTLVREGLVDQLKGFRDQGLIRYIGVSSKSPLLDELIDLDVFDTIQVPYSCLAPEHDEVITRASEKGIGVIVRGGVAHGGPDAAIQRDEVNRVWEEANLEEFVSANVSRAELILRFTLSHPGCSTTIVGTANEKHLKENVASAAKGPLEDDLVAEIKNRVSKLG</sequence>
<proteinExistence type="predicted"/>
<dbReference type="PANTHER" id="PTHR43312:SF1">
    <property type="entry name" value="NADP-DEPENDENT OXIDOREDUCTASE DOMAIN-CONTAINING PROTEIN"/>
    <property type="match status" value="1"/>
</dbReference>
<dbReference type="AlphaFoldDB" id="A0A5C6E9W6"/>
<dbReference type="Gene3D" id="3.20.20.100">
    <property type="entry name" value="NADP-dependent oxidoreductase domain"/>
    <property type="match status" value="1"/>
</dbReference>
<keyword evidence="3" id="KW-1185">Reference proteome</keyword>
<dbReference type="OrthoDB" id="9773828at2"/>
<dbReference type="Proteomes" id="UP000315471">
    <property type="component" value="Unassembled WGS sequence"/>
</dbReference>
<dbReference type="PANTHER" id="PTHR43312">
    <property type="entry name" value="D-THREO-ALDOSE 1-DEHYDROGENASE"/>
    <property type="match status" value="1"/>
</dbReference>
<dbReference type="RefSeq" id="WP_146598206.1">
    <property type="nucleotide sequence ID" value="NZ_SJPY01000001.1"/>
</dbReference>
<evidence type="ECO:0000313" key="2">
    <source>
        <dbReference type="EMBL" id="TWU45520.1"/>
    </source>
</evidence>
<dbReference type="GO" id="GO:0016491">
    <property type="term" value="F:oxidoreductase activity"/>
    <property type="evidence" value="ECO:0007669"/>
    <property type="project" value="UniProtKB-KW"/>
</dbReference>
<dbReference type="CDD" id="cd19095">
    <property type="entry name" value="AKR_PA4992-like"/>
    <property type="match status" value="1"/>
</dbReference>
<dbReference type="InterPro" id="IPR053135">
    <property type="entry name" value="AKR2_Oxidoreductase"/>
</dbReference>
<dbReference type="InterPro" id="IPR023210">
    <property type="entry name" value="NADP_OxRdtase_dom"/>
</dbReference>
<dbReference type="Pfam" id="PF00248">
    <property type="entry name" value="Aldo_ket_red"/>
    <property type="match status" value="1"/>
</dbReference>
<evidence type="ECO:0000313" key="3">
    <source>
        <dbReference type="Proteomes" id="UP000315471"/>
    </source>
</evidence>
<dbReference type="SUPFAM" id="SSF51430">
    <property type="entry name" value="NAD(P)-linked oxidoreductase"/>
    <property type="match status" value="1"/>
</dbReference>
<dbReference type="InterPro" id="IPR036812">
    <property type="entry name" value="NAD(P)_OxRdtase_dom_sf"/>
</dbReference>
<gene>
    <name evidence="2" type="primary">yhdN_1</name>
    <name evidence="2" type="ORF">Q31b_06930</name>
</gene>
<feature type="domain" description="NADP-dependent oxidoreductase" evidence="1">
    <location>
        <begin position="18"/>
        <end position="291"/>
    </location>
</feature>